<proteinExistence type="predicted"/>
<feature type="compositionally biased region" description="Low complexity" evidence="1">
    <location>
        <begin position="174"/>
        <end position="188"/>
    </location>
</feature>
<dbReference type="Proteomes" id="UP000238348">
    <property type="component" value="Chromosome"/>
</dbReference>
<feature type="compositionally biased region" description="Low complexity" evidence="1">
    <location>
        <begin position="241"/>
        <end position="255"/>
    </location>
</feature>
<feature type="region of interest" description="Disordered" evidence="1">
    <location>
        <begin position="215"/>
        <end position="315"/>
    </location>
</feature>
<reference evidence="2 3" key="1">
    <citation type="submission" date="2015-09" db="EMBL/GenBank/DDBJ databases">
        <title>Sorangium comparison.</title>
        <authorList>
            <person name="Zaburannyi N."/>
            <person name="Bunk B."/>
            <person name="Overmann J."/>
            <person name="Mueller R."/>
        </authorList>
    </citation>
    <scope>NUCLEOTIDE SEQUENCE [LARGE SCALE GENOMIC DNA]</scope>
    <source>
        <strain evidence="2 3">So ce26</strain>
    </source>
</reference>
<dbReference type="AlphaFoldDB" id="A0A2L0ES97"/>
<evidence type="ECO:0000256" key="1">
    <source>
        <dbReference type="SAM" id="MobiDB-lite"/>
    </source>
</evidence>
<protein>
    <submittedName>
        <fullName evidence="2">Uncharacterized protein</fullName>
    </submittedName>
</protein>
<evidence type="ECO:0000313" key="2">
    <source>
        <dbReference type="EMBL" id="AUX42187.1"/>
    </source>
</evidence>
<evidence type="ECO:0000313" key="3">
    <source>
        <dbReference type="Proteomes" id="UP000238348"/>
    </source>
</evidence>
<dbReference type="EMBL" id="CP012673">
    <property type="protein sequence ID" value="AUX42187.1"/>
    <property type="molecule type" value="Genomic_DNA"/>
</dbReference>
<gene>
    <name evidence="2" type="ORF">SOCE26_036140</name>
</gene>
<feature type="compositionally biased region" description="Low complexity" evidence="1">
    <location>
        <begin position="118"/>
        <end position="139"/>
    </location>
</feature>
<feature type="compositionally biased region" description="Low complexity" evidence="1">
    <location>
        <begin position="215"/>
        <end position="225"/>
    </location>
</feature>
<accession>A0A2L0ES97</accession>
<feature type="compositionally biased region" description="Polar residues" evidence="1">
    <location>
        <begin position="154"/>
        <end position="163"/>
    </location>
</feature>
<sequence>MKRRFNTAGPCRPDLHYMVPAESRLPEAPGLVAQMDIFVVHAPRQIGKTTALRAVAERLTASGRHAAVLFSCEEGAAAGDDYGAAQRAVLRELARAAQIALPPELQPPPFSLDGDEGGSPASSPRRPRSGSTPRPGASSCPTAASPSDACSARSPRSGTSTARCSPPECPIPRSPRSSSSWPSSSGWSTAAASSIASTASAAGASTCSCVFPTGSPTAPGPSSGARWSSRCGARARRIRSARASPRSTTTRAPAAKARDPRDLRRARAAGPKRPPVLRGDHAARPPRRRAPPLTAPVPQQARASRPPRRAPPALRPPAPAYSAAFLNSITWPPSPPLLLSASAGRFTREIFSGATPAAAMNARACSLSPSASSSGVPDAMTRPWITTNAWCAMRNVLAMSCEITTLVTLYRARVSSIRSSTIRLVSGSSPLVGSS</sequence>
<feature type="compositionally biased region" description="Basic and acidic residues" evidence="1">
    <location>
        <begin position="256"/>
        <end position="265"/>
    </location>
</feature>
<organism evidence="2 3">
    <name type="scientific">Sorangium cellulosum</name>
    <name type="common">Polyangium cellulosum</name>
    <dbReference type="NCBI Taxonomy" id="56"/>
    <lineage>
        <taxon>Bacteria</taxon>
        <taxon>Pseudomonadati</taxon>
        <taxon>Myxococcota</taxon>
        <taxon>Polyangia</taxon>
        <taxon>Polyangiales</taxon>
        <taxon>Polyangiaceae</taxon>
        <taxon>Sorangium</taxon>
    </lineage>
</organism>
<feature type="region of interest" description="Disordered" evidence="1">
    <location>
        <begin position="102"/>
        <end position="188"/>
    </location>
</feature>
<name>A0A2L0ES97_SORCE</name>